<dbReference type="InterPro" id="IPR002641">
    <property type="entry name" value="PNPLA_dom"/>
</dbReference>
<evidence type="ECO:0000313" key="5">
    <source>
        <dbReference type="Proteomes" id="UP000190105"/>
    </source>
</evidence>
<dbReference type="EMBL" id="FUYH01000005">
    <property type="protein sequence ID" value="SKA83560.1"/>
    <property type="molecule type" value="Genomic_DNA"/>
</dbReference>
<dbReference type="GO" id="GO:0016042">
    <property type="term" value="P:lipid catabolic process"/>
    <property type="evidence" value="ECO:0007669"/>
    <property type="project" value="UniProtKB-UniRule"/>
</dbReference>
<dbReference type="GO" id="GO:0016787">
    <property type="term" value="F:hydrolase activity"/>
    <property type="evidence" value="ECO:0007669"/>
    <property type="project" value="UniProtKB-UniRule"/>
</dbReference>
<evidence type="ECO:0000256" key="2">
    <source>
        <dbReference type="PROSITE-ProRule" id="PRU01161"/>
    </source>
</evidence>
<feature type="active site" description="Proton acceptor" evidence="2">
    <location>
        <position position="187"/>
    </location>
</feature>
<proteinExistence type="predicted"/>
<keyword evidence="2" id="KW-0442">Lipid degradation</keyword>
<dbReference type="Gene3D" id="3.40.1090.10">
    <property type="entry name" value="Cytosolic phospholipase A2 catalytic domain"/>
    <property type="match status" value="2"/>
</dbReference>
<accession>A0A1T4X1T9</accession>
<feature type="domain" description="PNPLA" evidence="3">
    <location>
        <begin position="6"/>
        <end position="200"/>
    </location>
</feature>
<evidence type="ECO:0000259" key="3">
    <source>
        <dbReference type="PROSITE" id="PS51635"/>
    </source>
</evidence>
<protein>
    <submittedName>
        <fullName evidence="4">NTE family protein</fullName>
    </submittedName>
</protein>
<dbReference type="Proteomes" id="UP000190105">
    <property type="component" value="Unassembled WGS sequence"/>
</dbReference>
<dbReference type="CDD" id="cd07207">
    <property type="entry name" value="Pat_ExoU_VipD_like"/>
    <property type="match status" value="1"/>
</dbReference>
<feature type="short sequence motif" description="GXSXG" evidence="2">
    <location>
        <begin position="37"/>
        <end position="41"/>
    </location>
</feature>
<dbReference type="SUPFAM" id="SSF52151">
    <property type="entry name" value="FabD/lysophospholipase-like"/>
    <property type="match status" value="1"/>
</dbReference>
<name>A0A1T4X1T9_9CLOT</name>
<keyword evidence="1 2" id="KW-0443">Lipid metabolism</keyword>
<feature type="short sequence motif" description="DGA/G" evidence="2">
    <location>
        <begin position="187"/>
        <end position="189"/>
    </location>
</feature>
<keyword evidence="5" id="KW-1185">Reference proteome</keyword>
<gene>
    <name evidence="4" type="ORF">SAMN05443428_105106</name>
</gene>
<dbReference type="PROSITE" id="PS51635">
    <property type="entry name" value="PNPLA"/>
    <property type="match status" value="1"/>
</dbReference>
<dbReference type="PANTHER" id="PTHR46394">
    <property type="entry name" value="ANNEXIN"/>
    <property type="match status" value="1"/>
</dbReference>
<evidence type="ECO:0000313" key="4">
    <source>
        <dbReference type="EMBL" id="SKA83560.1"/>
    </source>
</evidence>
<reference evidence="5" key="1">
    <citation type="submission" date="2017-02" db="EMBL/GenBank/DDBJ databases">
        <authorList>
            <person name="Varghese N."/>
            <person name="Submissions S."/>
        </authorList>
    </citation>
    <scope>NUCLEOTIDE SEQUENCE [LARGE SCALE GENOMIC DNA]</scope>
    <source>
        <strain evidence="5">USBA 833</strain>
    </source>
</reference>
<keyword evidence="2" id="KW-0378">Hydrolase</keyword>
<dbReference type="InterPro" id="IPR016035">
    <property type="entry name" value="Acyl_Trfase/lysoPLipase"/>
</dbReference>
<dbReference type="Pfam" id="PF01734">
    <property type="entry name" value="Patatin"/>
    <property type="match status" value="1"/>
</dbReference>
<evidence type="ECO:0000256" key="1">
    <source>
        <dbReference type="ARBA" id="ARBA00023098"/>
    </source>
</evidence>
<feature type="short sequence motif" description="GXGXXG" evidence="2">
    <location>
        <begin position="10"/>
        <end position="15"/>
    </location>
</feature>
<feature type="active site" description="Nucleophile" evidence="2">
    <location>
        <position position="39"/>
    </location>
</feature>
<organism evidence="4 5">
    <name type="scientific">Caloramator quimbayensis</name>
    <dbReference type="NCBI Taxonomy" id="1147123"/>
    <lineage>
        <taxon>Bacteria</taxon>
        <taxon>Bacillati</taxon>
        <taxon>Bacillota</taxon>
        <taxon>Clostridia</taxon>
        <taxon>Eubacteriales</taxon>
        <taxon>Clostridiaceae</taxon>
        <taxon>Caloramator</taxon>
    </lineage>
</organism>
<dbReference type="InterPro" id="IPR052580">
    <property type="entry name" value="Lipid_Hydrolase"/>
</dbReference>
<dbReference type="AlphaFoldDB" id="A0A1T4X1T9"/>
<dbReference type="STRING" id="1147123.SAMN05443428_105106"/>
<sequence length="306" mass="34634">MLSADCVFEGGGVKGIGLVGAICYLEEKGYTWNKLAGTSAGAVIASLLCAGYSANDIKSIIFGFDYKKFLNVKDISVLSSIIRPFDFFSQKGLISGDEIENWIRESLKKKGINTFKDVSLNGKSKLKIIAADITRRELLILPDDLEKYNINPLEFEIAKAVRMSIGIPFLFKPVKLKYNNTTCFIIDGGILSNYPIWIFDVPKKPRWPTFGFKLVEPDVSNSSMGKNDFFSYSIDIVNTLFSKNEEIYVKEKDWVRTIPIPTLGIKTIEFDLTEKKKKSLFDSGYNAAKKFLDNWNFEKYISDYRS</sequence>
<dbReference type="PANTHER" id="PTHR46394:SF1">
    <property type="entry name" value="PNPLA DOMAIN-CONTAINING PROTEIN"/>
    <property type="match status" value="1"/>
</dbReference>